<evidence type="ECO:0000256" key="12">
    <source>
        <dbReference type="ARBA" id="ARBA00048639"/>
    </source>
</evidence>
<feature type="binding site" evidence="13">
    <location>
        <position position="65"/>
    </location>
    <ligand>
        <name>substrate</name>
    </ligand>
</feature>
<feature type="binding site" evidence="13">
    <location>
        <position position="85"/>
    </location>
    <ligand>
        <name>FMN</name>
        <dbReference type="ChEBI" id="CHEBI:58210"/>
    </ligand>
</feature>
<sequence>MYALARPLLFRLDPERAHDLTLRSLDSLHRAGMTRLVARRPAPLPTRAFGLEFPNPVGLAAGLDKNGEHIDALFDLGFGFVEIGTVTPRAQEGNPKPRMFRLPRQRGIINRLGFNNLGVDVLVRNVEQSRNRGKGLLGINIGKNKATPNEIAEGDYMYGLSRVYPLADYVTVNISSPNTAGLRELQEEQQLRRLVSILREEQERLGAKHGRRVPMLVKIAPDLTDADIDACARVLTELEVDGVIATNTTVSRTAVEGQKHADETGGLSGRPLMGQATTVLRMMRTRLPESIPLIGVGGILSGADAVTKTSAGATLVQLYSGLVYRGPSLVHDCVEAMRRRKEAPSSDPLRPKP</sequence>
<comment type="catalytic activity">
    <reaction evidence="12 13">
        <text>(S)-dihydroorotate + a quinone = orotate + a quinol</text>
        <dbReference type="Rhea" id="RHEA:30187"/>
        <dbReference type="ChEBI" id="CHEBI:24646"/>
        <dbReference type="ChEBI" id="CHEBI:30839"/>
        <dbReference type="ChEBI" id="CHEBI:30864"/>
        <dbReference type="ChEBI" id="CHEBI:132124"/>
        <dbReference type="EC" id="1.3.5.2"/>
    </reaction>
</comment>
<keyword evidence="6 13" id="KW-1003">Cell membrane</keyword>
<comment type="similarity">
    <text evidence="4 13">Belongs to the dihydroorotate dehydrogenase family. Type 2 subfamily.</text>
</comment>
<feature type="binding site" evidence="13">
    <location>
        <begin position="110"/>
        <end position="114"/>
    </location>
    <ligand>
        <name>substrate</name>
    </ligand>
</feature>
<gene>
    <name evidence="13" type="primary">pyrD</name>
    <name evidence="15" type="ORF">FKV25_10105</name>
</gene>
<feature type="binding site" evidence="13">
    <location>
        <position position="246"/>
    </location>
    <ligand>
        <name>FMN</name>
        <dbReference type="ChEBI" id="CHEBI:58210"/>
    </ligand>
</feature>
<comment type="pathway">
    <text evidence="3 13">Pyrimidine metabolism; UMP biosynthesis via de novo pathway; orotate from (S)-dihydroorotate (quinone route): step 1/1.</text>
</comment>
<evidence type="ECO:0000256" key="8">
    <source>
        <dbReference type="ARBA" id="ARBA00022643"/>
    </source>
</evidence>
<evidence type="ECO:0000256" key="7">
    <source>
        <dbReference type="ARBA" id="ARBA00022630"/>
    </source>
</evidence>
<dbReference type="InterPro" id="IPR005719">
    <property type="entry name" value="Dihydroorotate_DH_2"/>
</dbReference>
<evidence type="ECO:0000256" key="11">
    <source>
        <dbReference type="ARBA" id="ARBA00023136"/>
    </source>
</evidence>
<feature type="binding site" evidence="13">
    <location>
        <begin position="319"/>
        <end position="320"/>
    </location>
    <ligand>
        <name>FMN</name>
        <dbReference type="ChEBI" id="CHEBI:58210"/>
    </ligand>
</feature>
<dbReference type="InterPro" id="IPR005720">
    <property type="entry name" value="Dihydroorotate_DH_cat"/>
</dbReference>
<dbReference type="PANTHER" id="PTHR48109:SF4">
    <property type="entry name" value="DIHYDROOROTATE DEHYDROGENASE (QUINONE), MITOCHONDRIAL"/>
    <property type="match status" value="1"/>
</dbReference>
<evidence type="ECO:0000256" key="2">
    <source>
        <dbReference type="ARBA" id="ARBA00004202"/>
    </source>
</evidence>
<evidence type="ECO:0000256" key="5">
    <source>
        <dbReference type="ARBA" id="ARBA00011245"/>
    </source>
</evidence>
<dbReference type="NCBIfam" id="NF003646">
    <property type="entry name" value="PRK05286.1-4"/>
    <property type="match status" value="1"/>
</dbReference>
<feature type="binding site" evidence="13">
    <location>
        <position position="173"/>
    </location>
    <ligand>
        <name>substrate</name>
    </ligand>
</feature>
<keyword evidence="16" id="KW-1185">Reference proteome</keyword>
<dbReference type="GO" id="GO:0106430">
    <property type="term" value="F:dihydroorotate dehydrogenase (quinone) activity"/>
    <property type="evidence" value="ECO:0007669"/>
    <property type="project" value="UniProtKB-EC"/>
</dbReference>
<dbReference type="NCBIfam" id="NF003644">
    <property type="entry name" value="PRK05286.1-1"/>
    <property type="match status" value="1"/>
</dbReference>
<dbReference type="Proteomes" id="UP000318212">
    <property type="component" value="Unassembled WGS sequence"/>
</dbReference>
<name>A0A508A2S7_9GAMM</name>
<evidence type="ECO:0000256" key="3">
    <source>
        <dbReference type="ARBA" id="ARBA00005161"/>
    </source>
</evidence>
<keyword evidence="10 13" id="KW-0560">Oxidoreductase</keyword>
<organism evidence="15 16">
    <name type="scientific">Marilutibacter aestuarii</name>
    <dbReference type="NCBI Taxonomy" id="1706195"/>
    <lineage>
        <taxon>Bacteria</taxon>
        <taxon>Pseudomonadati</taxon>
        <taxon>Pseudomonadota</taxon>
        <taxon>Gammaproteobacteria</taxon>
        <taxon>Lysobacterales</taxon>
        <taxon>Lysobacteraceae</taxon>
        <taxon>Marilutibacter</taxon>
    </lineage>
</organism>
<evidence type="ECO:0000313" key="16">
    <source>
        <dbReference type="Proteomes" id="UP000318212"/>
    </source>
</evidence>
<dbReference type="PANTHER" id="PTHR48109">
    <property type="entry name" value="DIHYDROOROTATE DEHYDROGENASE (QUINONE), MITOCHONDRIAL-RELATED"/>
    <property type="match status" value="1"/>
</dbReference>
<feature type="domain" description="Dihydroorotate dehydrogenase catalytic" evidence="14">
    <location>
        <begin position="45"/>
        <end position="337"/>
    </location>
</feature>
<dbReference type="InterPro" id="IPR050074">
    <property type="entry name" value="DHO_dehydrogenase"/>
</dbReference>
<dbReference type="PIRSF" id="PIRSF000164">
    <property type="entry name" value="DHO_oxidase"/>
    <property type="match status" value="1"/>
</dbReference>
<comment type="function">
    <text evidence="1 13">Catalyzes the conversion of dihydroorotate to orotate with quinone as electron acceptor.</text>
</comment>
<dbReference type="Gene3D" id="3.20.20.70">
    <property type="entry name" value="Aldolase class I"/>
    <property type="match status" value="1"/>
</dbReference>
<evidence type="ECO:0000259" key="14">
    <source>
        <dbReference type="Pfam" id="PF01180"/>
    </source>
</evidence>
<dbReference type="GO" id="GO:0005886">
    <property type="term" value="C:plasma membrane"/>
    <property type="evidence" value="ECO:0007669"/>
    <property type="project" value="UniProtKB-SubCell"/>
</dbReference>
<evidence type="ECO:0000256" key="6">
    <source>
        <dbReference type="ARBA" id="ARBA00022475"/>
    </source>
</evidence>
<proteinExistence type="inferred from homology"/>
<comment type="caution">
    <text evidence="15">The sequence shown here is derived from an EMBL/GenBank/DDBJ whole genome shotgun (WGS) entry which is preliminary data.</text>
</comment>
<evidence type="ECO:0000256" key="1">
    <source>
        <dbReference type="ARBA" id="ARBA00003125"/>
    </source>
</evidence>
<feature type="binding site" evidence="13">
    <location>
        <position position="178"/>
    </location>
    <ligand>
        <name>substrate</name>
    </ligand>
</feature>
<dbReference type="CDD" id="cd04738">
    <property type="entry name" value="DHOD_2_like"/>
    <property type="match status" value="1"/>
</dbReference>
<keyword evidence="11 13" id="KW-0472">Membrane</keyword>
<accession>A0A508A2S7</accession>
<dbReference type="FunFam" id="3.20.20.70:FF:000028">
    <property type="entry name" value="Dihydroorotate dehydrogenase (quinone)"/>
    <property type="match status" value="1"/>
</dbReference>
<dbReference type="Pfam" id="PF01180">
    <property type="entry name" value="DHO_dh"/>
    <property type="match status" value="1"/>
</dbReference>
<comment type="cofactor">
    <cofactor evidence="13">
        <name>FMN</name>
        <dbReference type="ChEBI" id="CHEBI:58210"/>
    </cofactor>
    <text evidence="13">Binds 1 FMN per subunit.</text>
</comment>
<dbReference type="InterPro" id="IPR001295">
    <property type="entry name" value="Dihydroorotate_DH_CS"/>
</dbReference>
<evidence type="ECO:0000256" key="4">
    <source>
        <dbReference type="ARBA" id="ARBA00005359"/>
    </source>
</evidence>
<evidence type="ECO:0000256" key="10">
    <source>
        <dbReference type="ARBA" id="ARBA00023002"/>
    </source>
</evidence>
<keyword evidence="9 13" id="KW-0665">Pyrimidine biosynthesis</keyword>
<feature type="binding site" evidence="13">
    <location>
        <begin position="247"/>
        <end position="248"/>
    </location>
    <ligand>
        <name>substrate</name>
    </ligand>
</feature>
<dbReference type="AlphaFoldDB" id="A0A508A2S7"/>
<feature type="binding site" evidence="13">
    <location>
        <position position="298"/>
    </location>
    <ligand>
        <name>FMN</name>
        <dbReference type="ChEBI" id="CHEBI:58210"/>
    </ligand>
</feature>
<feature type="binding site" evidence="13">
    <location>
        <position position="173"/>
    </location>
    <ligand>
        <name>FMN</name>
        <dbReference type="ChEBI" id="CHEBI:58210"/>
    </ligand>
</feature>
<feature type="binding site" evidence="13">
    <location>
        <position position="218"/>
    </location>
    <ligand>
        <name>FMN</name>
        <dbReference type="ChEBI" id="CHEBI:58210"/>
    </ligand>
</feature>
<dbReference type="SUPFAM" id="SSF51395">
    <property type="entry name" value="FMN-linked oxidoreductases"/>
    <property type="match status" value="1"/>
</dbReference>
<dbReference type="EMBL" id="VICE01000094">
    <property type="protein sequence ID" value="TQD43617.1"/>
    <property type="molecule type" value="Genomic_DNA"/>
</dbReference>
<feature type="active site" description="Nucleophile" evidence="13">
    <location>
        <position position="176"/>
    </location>
</feature>
<reference evidence="15 16" key="1">
    <citation type="submission" date="2019-06" db="EMBL/GenBank/DDBJ databases">
        <title>Lysobacter alkalisoli sp. nov. isolated from saline soil.</title>
        <authorList>
            <person name="Sun J.-Q."/>
            <person name="Xu L."/>
        </authorList>
    </citation>
    <scope>NUCLEOTIDE SEQUENCE [LARGE SCALE GENOMIC DNA]</scope>
    <source>
        <strain evidence="15 16">JCM 31130</strain>
    </source>
</reference>
<dbReference type="PROSITE" id="PS00911">
    <property type="entry name" value="DHODEHASE_1"/>
    <property type="match status" value="1"/>
</dbReference>
<dbReference type="OrthoDB" id="9802377at2"/>
<dbReference type="HAMAP" id="MF_00225">
    <property type="entry name" value="DHO_dh_type2"/>
    <property type="match status" value="1"/>
</dbReference>
<dbReference type="NCBIfam" id="NF003652">
    <property type="entry name" value="PRK05286.2-5"/>
    <property type="match status" value="1"/>
</dbReference>
<protein>
    <recommendedName>
        <fullName evidence="13">Dihydroorotate dehydrogenase (quinone)</fullName>
        <ecNumber evidence="13">1.3.5.2</ecNumber>
    </recommendedName>
    <alternativeName>
        <fullName evidence="13">DHOdehase</fullName>
        <shortName evidence="13">DHOD</shortName>
        <shortName evidence="13">DHODase</shortName>
    </alternativeName>
    <alternativeName>
        <fullName evidence="13">Dihydroorotate oxidase</fullName>
    </alternativeName>
</protein>
<dbReference type="NCBIfam" id="NF003645">
    <property type="entry name" value="PRK05286.1-2"/>
    <property type="match status" value="1"/>
</dbReference>
<keyword evidence="7 13" id="KW-0285">Flavoprotein</keyword>
<feature type="binding site" evidence="13">
    <location>
        <begin position="61"/>
        <end position="65"/>
    </location>
    <ligand>
        <name>FMN</name>
        <dbReference type="ChEBI" id="CHEBI:58210"/>
    </ligand>
</feature>
<feature type="binding site" evidence="13">
    <location>
        <position position="269"/>
    </location>
    <ligand>
        <name>FMN</name>
        <dbReference type="ChEBI" id="CHEBI:58210"/>
    </ligand>
</feature>
<feature type="binding site" evidence="13">
    <location>
        <position position="140"/>
    </location>
    <ligand>
        <name>FMN</name>
        <dbReference type="ChEBI" id="CHEBI:58210"/>
    </ligand>
</feature>
<evidence type="ECO:0000256" key="13">
    <source>
        <dbReference type="HAMAP-Rule" id="MF_00225"/>
    </source>
</evidence>
<dbReference type="NCBIfam" id="TIGR01036">
    <property type="entry name" value="pyrD_sub2"/>
    <property type="match status" value="1"/>
</dbReference>
<dbReference type="GO" id="GO:0044205">
    <property type="term" value="P:'de novo' UMP biosynthetic process"/>
    <property type="evidence" value="ECO:0007669"/>
    <property type="project" value="UniProtKB-UniRule"/>
</dbReference>
<dbReference type="EC" id="1.3.5.2" evidence="13"/>
<comment type="subcellular location">
    <subcellularLocation>
        <location evidence="2 13">Cell membrane</location>
        <topology evidence="2 13">Peripheral membrane protein</topology>
    </subcellularLocation>
</comment>
<dbReference type="GO" id="GO:0005737">
    <property type="term" value="C:cytoplasm"/>
    <property type="evidence" value="ECO:0007669"/>
    <property type="project" value="InterPro"/>
</dbReference>
<dbReference type="UniPathway" id="UPA00070">
    <property type="reaction ID" value="UER00946"/>
</dbReference>
<evidence type="ECO:0000256" key="9">
    <source>
        <dbReference type="ARBA" id="ARBA00022975"/>
    </source>
</evidence>
<dbReference type="GO" id="GO:0006207">
    <property type="term" value="P:'de novo' pyrimidine nucleobase biosynthetic process"/>
    <property type="evidence" value="ECO:0007669"/>
    <property type="project" value="UniProtKB-UniRule"/>
</dbReference>
<dbReference type="PROSITE" id="PS00912">
    <property type="entry name" value="DHODEHASE_2"/>
    <property type="match status" value="1"/>
</dbReference>
<keyword evidence="8 13" id="KW-0288">FMN</keyword>
<comment type="subunit">
    <text evidence="5 13">Monomer.</text>
</comment>
<dbReference type="InterPro" id="IPR013785">
    <property type="entry name" value="Aldolase_TIM"/>
</dbReference>
<evidence type="ECO:0000313" key="15">
    <source>
        <dbReference type="EMBL" id="TQD43617.1"/>
    </source>
</evidence>
<dbReference type="InterPro" id="IPR012135">
    <property type="entry name" value="Dihydroorotate_DH_1_2"/>
</dbReference>
<dbReference type="RefSeq" id="WP_141518680.1">
    <property type="nucleotide sequence ID" value="NZ_VICE01000094.1"/>
</dbReference>